<dbReference type="PROSITE" id="PS00141">
    <property type="entry name" value="ASP_PROTEASE"/>
    <property type="match status" value="1"/>
</dbReference>
<keyword evidence="7" id="KW-0378">Hydrolase</keyword>
<evidence type="ECO:0000256" key="8">
    <source>
        <dbReference type="ARBA" id="ARBA00023180"/>
    </source>
</evidence>
<comment type="caution">
    <text evidence="11">The sequence shown here is derived from an EMBL/GenBank/DDBJ whole genome shotgun (WGS) entry which is preliminary data.</text>
</comment>
<dbReference type="GO" id="GO:0005576">
    <property type="term" value="C:extracellular region"/>
    <property type="evidence" value="ECO:0007669"/>
    <property type="project" value="UniProtKB-SubCell"/>
</dbReference>
<dbReference type="Proteomes" id="UP001190926">
    <property type="component" value="Unassembled WGS sequence"/>
</dbReference>
<gene>
    <name evidence="11" type="ORF">C2S53_016156</name>
</gene>
<comment type="subcellular location">
    <subcellularLocation>
        <location evidence="1">Secreted</location>
    </subcellularLocation>
</comment>
<evidence type="ECO:0000256" key="9">
    <source>
        <dbReference type="SAM" id="SignalP"/>
    </source>
</evidence>
<dbReference type="FunFam" id="2.40.70.10:FF:000016">
    <property type="entry name" value="Probable aspartic protease At2g35615"/>
    <property type="match status" value="1"/>
</dbReference>
<evidence type="ECO:0000259" key="10">
    <source>
        <dbReference type="PROSITE" id="PS51767"/>
    </source>
</evidence>
<feature type="signal peptide" evidence="9">
    <location>
        <begin position="1"/>
        <end position="24"/>
    </location>
</feature>
<dbReference type="SUPFAM" id="SSF50630">
    <property type="entry name" value="Acid proteases"/>
    <property type="match status" value="1"/>
</dbReference>
<dbReference type="CDD" id="cd05476">
    <property type="entry name" value="pepsin_A_like_plant"/>
    <property type="match status" value="1"/>
</dbReference>
<evidence type="ECO:0000256" key="5">
    <source>
        <dbReference type="ARBA" id="ARBA00022729"/>
    </source>
</evidence>
<reference evidence="11 12" key="1">
    <citation type="journal article" date="2021" name="Nat. Commun.">
        <title>Incipient diploidization of the medicinal plant Perilla within 10,000 years.</title>
        <authorList>
            <person name="Zhang Y."/>
            <person name="Shen Q."/>
            <person name="Leng L."/>
            <person name="Zhang D."/>
            <person name="Chen S."/>
            <person name="Shi Y."/>
            <person name="Ning Z."/>
            <person name="Chen S."/>
        </authorList>
    </citation>
    <scope>NUCLEOTIDE SEQUENCE [LARGE SCALE GENOMIC DNA]</scope>
    <source>
        <strain evidence="12">cv. PC099</strain>
    </source>
</reference>
<protein>
    <recommendedName>
        <fullName evidence="10">Peptidase A1 domain-containing protein</fullName>
    </recommendedName>
</protein>
<dbReference type="FunFam" id="2.40.70.10:FF:000050">
    <property type="entry name" value="Aspartic proteinase CDR1"/>
    <property type="match status" value="1"/>
</dbReference>
<organism evidence="11 12">
    <name type="scientific">Perilla frutescens var. hirtella</name>
    <name type="common">Perilla citriodora</name>
    <name type="synonym">Perilla setoyensis</name>
    <dbReference type="NCBI Taxonomy" id="608512"/>
    <lineage>
        <taxon>Eukaryota</taxon>
        <taxon>Viridiplantae</taxon>
        <taxon>Streptophyta</taxon>
        <taxon>Embryophyta</taxon>
        <taxon>Tracheophyta</taxon>
        <taxon>Spermatophyta</taxon>
        <taxon>Magnoliopsida</taxon>
        <taxon>eudicotyledons</taxon>
        <taxon>Gunneridae</taxon>
        <taxon>Pentapetalae</taxon>
        <taxon>asterids</taxon>
        <taxon>lamiids</taxon>
        <taxon>Lamiales</taxon>
        <taxon>Lamiaceae</taxon>
        <taxon>Nepetoideae</taxon>
        <taxon>Elsholtzieae</taxon>
        <taxon>Perilla</taxon>
    </lineage>
</organism>
<evidence type="ECO:0000256" key="3">
    <source>
        <dbReference type="ARBA" id="ARBA00022525"/>
    </source>
</evidence>
<name>A0AAD4J5N0_PERFH</name>
<sequence length="443" mass="47490">MNLHKIPLVCAITLIISMFDWTEAAGFSIDLIHRDSLQSPSLHSSTFENVGATLRRSSNRAKTLIQDHDESSSPQSASADIVPDQGEYLMRFAIGTPKVETLAIADTGSDLTWIQCLPCLRCFKQKAPFFAPKRSSTYKPLTCSGSGICNSLQSTSCNRANGTCTYTITYGDNSYSKGDVATETITLGSTSGNAVAIPNVIIGCGHIDQGTFGAGASGIVGLGGGKESLVRQMGSSIGGKFSYCLIPLVGRTTKPSKMHFGDEAVISGAGVVTTPIVAKSPATFYYLTLEGVSVGNQRFNLEDSSSSWSSKKAASEGNIIIDSGTTLTYLPSEIYNQVEAAVKKQVSLKRINDPQEQLNLCYLAAGDADEKKIPEMTAHFKGADVKLKSHNTFVRTSQKSLCFAFVPSTFMAIYGNLAQMDFLIGYDLEKKTVSFKPNQCSNA</sequence>
<dbReference type="Pfam" id="PF14541">
    <property type="entry name" value="TAXi_C"/>
    <property type="match status" value="1"/>
</dbReference>
<dbReference type="InterPro" id="IPR051708">
    <property type="entry name" value="Plant_Aspart_Prot_A1"/>
</dbReference>
<evidence type="ECO:0000256" key="6">
    <source>
        <dbReference type="ARBA" id="ARBA00022750"/>
    </source>
</evidence>
<evidence type="ECO:0000256" key="2">
    <source>
        <dbReference type="ARBA" id="ARBA00007447"/>
    </source>
</evidence>
<dbReference type="GO" id="GO:0006508">
    <property type="term" value="P:proteolysis"/>
    <property type="evidence" value="ECO:0007669"/>
    <property type="project" value="UniProtKB-KW"/>
</dbReference>
<dbReference type="InterPro" id="IPR001969">
    <property type="entry name" value="Aspartic_peptidase_AS"/>
</dbReference>
<dbReference type="PANTHER" id="PTHR47967">
    <property type="entry name" value="OS07G0603500 PROTEIN-RELATED"/>
    <property type="match status" value="1"/>
</dbReference>
<dbReference type="EMBL" id="SDAM02000154">
    <property type="protein sequence ID" value="KAH6827013.1"/>
    <property type="molecule type" value="Genomic_DNA"/>
</dbReference>
<keyword evidence="6" id="KW-0064">Aspartyl protease</keyword>
<dbReference type="Gene3D" id="2.40.70.10">
    <property type="entry name" value="Acid Proteases"/>
    <property type="match status" value="2"/>
</dbReference>
<evidence type="ECO:0000256" key="4">
    <source>
        <dbReference type="ARBA" id="ARBA00022670"/>
    </source>
</evidence>
<dbReference type="AlphaFoldDB" id="A0AAD4J5N0"/>
<proteinExistence type="inferred from homology"/>
<dbReference type="InterPro" id="IPR034161">
    <property type="entry name" value="Pepsin-like_plant"/>
</dbReference>
<evidence type="ECO:0000256" key="7">
    <source>
        <dbReference type="ARBA" id="ARBA00022801"/>
    </source>
</evidence>
<feature type="chain" id="PRO_5041988512" description="Peptidase A1 domain-containing protein" evidence="9">
    <location>
        <begin position="25"/>
        <end position="443"/>
    </location>
</feature>
<evidence type="ECO:0000313" key="11">
    <source>
        <dbReference type="EMBL" id="KAH6827013.1"/>
    </source>
</evidence>
<accession>A0AAD4J5N0</accession>
<comment type="similarity">
    <text evidence="2">Belongs to the peptidase A1 family.</text>
</comment>
<keyword evidence="4" id="KW-0645">Protease</keyword>
<dbReference type="GO" id="GO:0004190">
    <property type="term" value="F:aspartic-type endopeptidase activity"/>
    <property type="evidence" value="ECO:0007669"/>
    <property type="project" value="UniProtKB-KW"/>
</dbReference>
<dbReference type="InterPro" id="IPR033121">
    <property type="entry name" value="PEPTIDASE_A1"/>
</dbReference>
<keyword evidence="8" id="KW-0325">Glycoprotein</keyword>
<dbReference type="PROSITE" id="PS51767">
    <property type="entry name" value="PEPTIDASE_A1"/>
    <property type="match status" value="1"/>
</dbReference>
<dbReference type="PANTHER" id="PTHR47967:SF66">
    <property type="entry name" value="ASPARTIC PROTEINASE CDR1-RELATED"/>
    <property type="match status" value="1"/>
</dbReference>
<dbReference type="InterPro" id="IPR032799">
    <property type="entry name" value="TAXi_C"/>
</dbReference>
<keyword evidence="3" id="KW-0964">Secreted</keyword>
<keyword evidence="5 9" id="KW-0732">Signal</keyword>
<keyword evidence="12" id="KW-1185">Reference proteome</keyword>
<dbReference type="Pfam" id="PF14543">
    <property type="entry name" value="TAXi_N"/>
    <property type="match status" value="1"/>
</dbReference>
<evidence type="ECO:0000256" key="1">
    <source>
        <dbReference type="ARBA" id="ARBA00004613"/>
    </source>
</evidence>
<evidence type="ECO:0000313" key="12">
    <source>
        <dbReference type="Proteomes" id="UP001190926"/>
    </source>
</evidence>
<dbReference type="InterPro" id="IPR021109">
    <property type="entry name" value="Peptidase_aspartic_dom_sf"/>
</dbReference>
<dbReference type="InterPro" id="IPR032861">
    <property type="entry name" value="TAXi_N"/>
</dbReference>
<feature type="domain" description="Peptidase A1" evidence="10">
    <location>
        <begin position="88"/>
        <end position="436"/>
    </location>
</feature>